<dbReference type="GO" id="GO:0003677">
    <property type="term" value="F:DNA binding"/>
    <property type="evidence" value="ECO:0007669"/>
    <property type="project" value="UniProtKB-KW"/>
</dbReference>
<gene>
    <name evidence="9" type="ORF">GCM10011511_11210</name>
</gene>
<evidence type="ECO:0000256" key="4">
    <source>
        <dbReference type="ARBA" id="ARBA00023125"/>
    </source>
</evidence>
<keyword evidence="3 6" id="KW-0731">Sigma factor</keyword>
<dbReference type="Gene3D" id="1.10.1740.10">
    <property type="match status" value="1"/>
</dbReference>
<dbReference type="InterPro" id="IPR013249">
    <property type="entry name" value="RNA_pol_sigma70_r4_t2"/>
</dbReference>
<evidence type="ECO:0000256" key="3">
    <source>
        <dbReference type="ARBA" id="ARBA00023082"/>
    </source>
</evidence>
<dbReference type="AlphaFoldDB" id="A0A8J2XRM5"/>
<reference evidence="9" key="2">
    <citation type="submission" date="2020-09" db="EMBL/GenBank/DDBJ databases">
        <authorList>
            <person name="Sun Q."/>
            <person name="Zhou Y."/>
        </authorList>
    </citation>
    <scope>NUCLEOTIDE SEQUENCE</scope>
    <source>
        <strain evidence="9">CGMCC 1.15448</strain>
    </source>
</reference>
<dbReference type="InterPro" id="IPR000838">
    <property type="entry name" value="RNA_pol_sigma70_ECF_CS"/>
</dbReference>
<dbReference type="GO" id="GO:0000428">
    <property type="term" value="C:DNA-directed RNA polymerase complex"/>
    <property type="evidence" value="ECO:0007669"/>
    <property type="project" value="UniProtKB-KW"/>
</dbReference>
<dbReference type="InterPro" id="IPR013324">
    <property type="entry name" value="RNA_pol_sigma_r3/r4-like"/>
</dbReference>
<dbReference type="Pfam" id="PF08281">
    <property type="entry name" value="Sigma70_r4_2"/>
    <property type="match status" value="1"/>
</dbReference>
<evidence type="ECO:0000259" key="8">
    <source>
        <dbReference type="Pfam" id="PF08281"/>
    </source>
</evidence>
<dbReference type="Gene3D" id="1.10.10.10">
    <property type="entry name" value="Winged helix-like DNA-binding domain superfamily/Winged helix DNA-binding domain"/>
    <property type="match status" value="1"/>
</dbReference>
<keyword evidence="4 6" id="KW-0238">DNA-binding</keyword>
<dbReference type="InterPro" id="IPR013325">
    <property type="entry name" value="RNA_pol_sigma_r2"/>
</dbReference>
<dbReference type="InterPro" id="IPR039425">
    <property type="entry name" value="RNA_pol_sigma-70-like"/>
</dbReference>
<evidence type="ECO:0000256" key="1">
    <source>
        <dbReference type="ARBA" id="ARBA00010641"/>
    </source>
</evidence>
<name>A0A8J2XRM5_9BACT</name>
<evidence type="ECO:0000256" key="5">
    <source>
        <dbReference type="ARBA" id="ARBA00023163"/>
    </source>
</evidence>
<feature type="domain" description="RNA polymerase sigma factor 70 region 4 type 2" evidence="8">
    <location>
        <begin position="104"/>
        <end position="155"/>
    </location>
</feature>
<dbReference type="PROSITE" id="PS01063">
    <property type="entry name" value="SIGMA70_ECF"/>
    <property type="match status" value="1"/>
</dbReference>
<reference evidence="9" key="1">
    <citation type="journal article" date="2014" name="Int. J. Syst. Evol. Microbiol.">
        <title>Complete genome sequence of Corynebacterium casei LMG S-19264T (=DSM 44701T), isolated from a smear-ripened cheese.</title>
        <authorList>
            <consortium name="US DOE Joint Genome Institute (JGI-PGF)"/>
            <person name="Walter F."/>
            <person name="Albersmeier A."/>
            <person name="Kalinowski J."/>
            <person name="Ruckert C."/>
        </authorList>
    </citation>
    <scope>NUCLEOTIDE SEQUENCE</scope>
    <source>
        <strain evidence="9">CGMCC 1.15448</strain>
    </source>
</reference>
<dbReference type="GO" id="GO:0016987">
    <property type="term" value="F:sigma factor activity"/>
    <property type="evidence" value="ECO:0007669"/>
    <property type="project" value="UniProtKB-KW"/>
</dbReference>
<keyword evidence="5 6" id="KW-0804">Transcription</keyword>
<evidence type="ECO:0000256" key="2">
    <source>
        <dbReference type="ARBA" id="ARBA00023015"/>
    </source>
</evidence>
<dbReference type="Proteomes" id="UP000607559">
    <property type="component" value="Unassembled WGS sequence"/>
</dbReference>
<dbReference type="RefSeq" id="WP_188929366.1">
    <property type="nucleotide sequence ID" value="NZ_BMJC01000001.1"/>
</dbReference>
<comment type="caution">
    <text evidence="9">The sequence shown here is derived from an EMBL/GenBank/DDBJ whole genome shotgun (WGS) entry which is preliminary data.</text>
</comment>
<dbReference type="Pfam" id="PF04542">
    <property type="entry name" value="Sigma70_r2"/>
    <property type="match status" value="1"/>
</dbReference>
<proteinExistence type="inferred from homology"/>
<sequence>MIDDKTLFRLVTEMKPFVLRLTRSPHAADEVLQEVFLKILLNREKLAAAENPKAYIIRIVSNESVNYLRAQARNGKLLAEMRPLAAGEAPSPEQSLFYREMELQLNEAVERLPLACRKVYRMSREQYMRIPEIAQALNLSDSTVKNQLVKALKNLRRVVLHIGFFVL</sequence>
<keyword evidence="2 6" id="KW-0805">Transcription regulation</keyword>
<accession>A0A8J2XRM5</accession>
<comment type="similarity">
    <text evidence="1 6">Belongs to the sigma-70 factor family. ECF subfamily.</text>
</comment>
<feature type="domain" description="RNA polymerase sigma-70 region 2" evidence="7">
    <location>
        <begin position="17"/>
        <end position="73"/>
    </location>
</feature>
<dbReference type="NCBIfam" id="TIGR02937">
    <property type="entry name" value="sigma70-ECF"/>
    <property type="match status" value="1"/>
</dbReference>
<dbReference type="SUPFAM" id="SSF88946">
    <property type="entry name" value="Sigma2 domain of RNA polymerase sigma factors"/>
    <property type="match status" value="1"/>
</dbReference>
<organism evidence="9 10">
    <name type="scientific">Puia dinghuensis</name>
    <dbReference type="NCBI Taxonomy" id="1792502"/>
    <lineage>
        <taxon>Bacteria</taxon>
        <taxon>Pseudomonadati</taxon>
        <taxon>Bacteroidota</taxon>
        <taxon>Chitinophagia</taxon>
        <taxon>Chitinophagales</taxon>
        <taxon>Chitinophagaceae</taxon>
        <taxon>Puia</taxon>
    </lineage>
</organism>
<keyword evidence="9" id="KW-0240">DNA-directed RNA polymerase</keyword>
<evidence type="ECO:0000256" key="6">
    <source>
        <dbReference type="RuleBase" id="RU000716"/>
    </source>
</evidence>
<dbReference type="SUPFAM" id="SSF88659">
    <property type="entry name" value="Sigma3 and sigma4 domains of RNA polymerase sigma factors"/>
    <property type="match status" value="1"/>
</dbReference>
<dbReference type="InterPro" id="IPR014284">
    <property type="entry name" value="RNA_pol_sigma-70_dom"/>
</dbReference>
<dbReference type="PANTHER" id="PTHR43133:SF46">
    <property type="entry name" value="RNA POLYMERASE SIGMA-70 FACTOR ECF SUBFAMILY"/>
    <property type="match status" value="1"/>
</dbReference>
<dbReference type="PANTHER" id="PTHR43133">
    <property type="entry name" value="RNA POLYMERASE ECF-TYPE SIGMA FACTO"/>
    <property type="match status" value="1"/>
</dbReference>
<protein>
    <recommendedName>
        <fullName evidence="6">RNA polymerase sigma factor</fullName>
    </recommendedName>
</protein>
<dbReference type="InterPro" id="IPR036388">
    <property type="entry name" value="WH-like_DNA-bd_sf"/>
</dbReference>
<evidence type="ECO:0000313" key="9">
    <source>
        <dbReference type="EMBL" id="GGA89726.1"/>
    </source>
</evidence>
<dbReference type="EMBL" id="BMJC01000001">
    <property type="protein sequence ID" value="GGA89726.1"/>
    <property type="molecule type" value="Genomic_DNA"/>
</dbReference>
<keyword evidence="10" id="KW-1185">Reference proteome</keyword>
<evidence type="ECO:0000259" key="7">
    <source>
        <dbReference type="Pfam" id="PF04542"/>
    </source>
</evidence>
<dbReference type="GO" id="GO:0006352">
    <property type="term" value="P:DNA-templated transcription initiation"/>
    <property type="evidence" value="ECO:0007669"/>
    <property type="project" value="InterPro"/>
</dbReference>
<dbReference type="InterPro" id="IPR007627">
    <property type="entry name" value="RNA_pol_sigma70_r2"/>
</dbReference>
<evidence type="ECO:0000313" key="10">
    <source>
        <dbReference type="Proteomes" id="UP000607559"/>
    </source>
</evidence>